<accession>A0A0F9H7S7</accession>
<evidence type="ECO:0000313" key="1">
    <source>
        <dbReference type="EMBL" id="KKM07110.1"/>
    </source>
</evidence>
<dbReference type="EMBL" id="LAZR01015843">
    <property type="protein sequence ID" value="KKM07110.1"/>
    <property type="molecule type" value="Genomic_DNA"/>
</dbReference>
<gene>
    <name evidence="1" type="ORF">LCGC14_1737190</name>
</gene>
<comment type="caution">
    <text evidence="1">The sequence shown here is derived from an EMBL/GenBank/DDBJ whole genome shotgun (WGS) entry which is preliminary data.</text>
</comment>
<organism evidence="1">
    <name type="scientific">marine sediment metagenome</name>
    <dbReference type="NCBI Taxonomy" id="412755"/>
    <lineage>
        <taxon>unclassified sequences</taxon>
        <taxon>metagenomes</taxon>
        <taxon>ecological metagenomes</taxon>
    </lineage>
</organism>
<feature type="non-terminal residue" evidence="1">
    <location>
        <position position="1"/>
    </location>
</feature>
<name>A0A0F9H7S7_9ZZZZ</name>
<protein>
    <submittedName>
        <fullName evidence="1">Uncharacterized protein</fullName>
    </submittedName>
</protein>
<reference evidence="1" key="1">
    <citation type="journal article" date="2015" name="Nature">
        <title>Complex archaea that bridge the gap between prokaryotes and eukaryotes.</title>
        <authorList>
            <person name="Spang A."/>
            <person name="Saw J.H."/>
            <person name="Jorgensen S.L."/>
            <person name="Zaremba-Niedzwiedzka K."/>
            <person name="Martijn J."/>
            <person name="Lind A.E."/>
            <person name="van Eijk R."/>
            <person name="Schleper C."/>
            <person name="Guy L."/>
            <person name="Ettema T.J."/>
        </authorList>
    </citation>
    <scope>NUCLEOTIDE SEQUENCE</scope>
</reference>
<proteinExistence type="predicted"/>
<sequence>RVLAEAGVTIRGRGRPALATA</sequence>
<dbReference type="AlphaFoldDB" id="A0A0F9H7S7"/>